<dbReference type="Pfam" id="PF01966">
    <property type="entry name" value="HD"/>
    <property type="match status" value="1"/>
</dbReference>
<keyword evidence="5" id="KW-0408">Iron</keyword>
<evidence type="ECO:0000256" key="5">
    <source>
        <dbReference type="ARBA" id="ARBA00023004"/>
    </source>
</evidence>
<dbReference type="NCBIfam" id="TIGR00488">
    <property type="entry name" value="bis(5'-nucleosyl)-tetraphosphatase (symmetrical) YqeK"/>
    <property type="match status" value="1"/>
</dbReference>
<dbReference type="GO" id="GO:0016779">
    <property type="term" value="F:nucleotidyltransferase activity"/>
    <property type="evidence" value="ECO:0007669"/>
    <property type="project" value="UniProtKB-KW"/>
</dbReference>
<evidence type="ECO:0000313" key="9">
    <source>
        <dbReference type="Proteomes" id="UP000589351"/>
    </source>
</evidence>
<comment type="caution">
    <text evidence="8">The sequence shown here is derived from an EMBL/GenBank/DDBJ whole genome shotgun (WGS) entry which is preliminary data.</text>
</comment>
<organism evidence="8 9">
    <name type="scientific">Jeotgalicoccus meleagridis</name>
    <dbReference type="NCBI Taxonomy" id="2759181"/>
    <lineage>
        <taxon>Bacteria</taxon>
        <taxon>Bacillati</taxon>
        <taxon>Bacillota</taxon>
        <taxon>Bacilli</taxon>
        <taxon>Bacillales</taxon>
        <taxon>Staphylococcaceae</taxon>
        <taxon>Jeotgalicoccus</taxon>
    </lineage>
</organism>
<feature type="domain" description="HD/PDEase" evidence="7">
    <location>
        <begin position="14"/>
        <end position="141"/>
    </location>
</feature>
<dbReference type="GO" id="GO:0008803">
    <property type="term" value="F:bis(5'-nucleosyl)-tetraphosphatase (symmetrical) activity"/>
    <property type="evidence" value="ECO:0007669"/>
    <property type="project" value="UniProtKB-EC"/>
</dbReference>
<evidence type="ECO:0000256" key="1">
    <source>
        <dbReference type="ARBA" id="ARBA00012506"/>
    </source>
</evidence>
<dbReference type="PANTHER" id="PTHR35795:SF1">
    <property type="entry name" value="BIS(5'-NUCLEOSYL)-TETRAPHOSPHATASE, SYMMETRICAL"/>
    <property type="match status" value="1"/>
</dbReference>
<keyword evidence="8" id="KW-0548">Nucleotidyltransferase</keyword>
<dbReference type="PANTHER" id="PTHR35795">
    <property type="entry name" value="SLR1885 PROTEIN"/>
    <property type="match status" value="1"/>
</dbReference>
<dbReference type="GO" id="GO:0000166">
    <property type="term" value="F:nucleotide binding"/>
    <property type="evidence" value="ECO:0007669"/>
    <property type="project" value="UniProtKB-KW"/>
</dbReference>
<evidence type="ECO:0000256" key="6">
    <source>
        <dbReference type="ARBA" id="ARBA00049417"/>
    </source>
</evidence>
<keyword evidence="9" id="KW-1185">Reference proteome</keyword>
<dbReference type="SMART" id="SM00471">
    <property type="entry name" value="HDc"/>
    <property type="match status" value="1"/>
</dbReference>
<evidence type="ECO:0000313" key="8">
    <source>
        <dbReference type="EMBL" id="CAD2078369.1"/>
    </source>
</evidence>
<dbReference type="CDD" id="cd00077">
    <property type="entry name" value="HDc"/>
    <property type="match status" value="1"/>
</dbReference>
<dbReference type="Proteomes" id="UP000589351">
    <property type="component" value="Unassembled WGS sequence"/>
</dbReference>
<accession>A0A6V7RJP3</accession>
<keyword evidence="3" id="KW-0547">Nucleotide-binding</keyword>
<evidence type="ECO:0000256" key="4">
    <source>
        <dbReference type="ARBA" id="ARBA00022801"/>
    </source>
</evidence>
<dbReference type="InterPro" id="IPR005249">
    <property type="entry name" value="YqeK"/>
</dbReference>
<evidence type="ECO:0000256" key="2">
    <source>
        <dbReference type="ARBA" id="ARBA00022723"/>
    </source>
</evidence>
<comment type="catalytic activity">
    <reaction evidence="6">
        <text>P(1),P(4)-bis(5'-adenosyl) tetraphosphate + H2O = 2 ADP + 2 H(+)</text>
        <dbReference type="Rhea" id="RHEA:24252"/>
        <dbReference type="ChEBI" id="CHEBI:15377"/>
        <dbReference type="ChEBI" id="CHEBI:15378"/>
        <dbReference type="ChEBI" id="CHEBI:58141"/>
        <dbReference type="ChEBI" id="CHEBI:456216"/>
        <dbReference type="EC" id="3.6.1.41"/>
    </reaction>
</comment>
<dbReference type="GO" id="GO:0046872">
    <property type="term" value="F:metal ion binding"/>
    <property type="evidence" value="ECO:0007669"/>
    <property type="project" value="UniProtKB-KW"/>
</dbReference>
<protein>
    <recommendedName>
        <fullName evidence="1">bis(5'-nucleosyl)-tetraphosphatase (symmetrical)</fullName>
        <ecNumber evidence="1">3.6.1.41</ecNumber>
    </recommendedName>
</protein>
<dbReference type="RefSeq" id="WP_185125863.1">
    <property type="nucleotide sequence ID" value="NZ_CAJEWD010000008.1"/>
</dbReference>
<dbReference type="SUPFAM" id="SSF109604">
    <property type="entry name" value="HD-domain/PDEase-like"/>
    <property type="match status" value="1"/>
</dbReference>
<evidence type="ECO:0000259" key="7">
    <source>
        <dbReference type="SMART" id="SM00471"/>
    </source>
</evidence>
<keyword evidence="4" id="KW-0378">Hydrolase</keyword>
<keyword evidence="8" id="KW-0808">Transferase</keyword>
<dbReference type="InterPro" id="IPR003607">
    <property type="entry name" value="HD/PDEase_dom"/>
</dbReference>
<dbReference type="InterPro" id="IPR006674">
    <property type="entry name" value="HD_domain"/>
</dbReference>
<dbReference type="AlphaFoldDB" id="A0A6V7RJP3"/>
<proteinExistence type="predicted"/>
<name>A0A6V7RJP3_9STAP</name>
<dbReference type="EMBL" id="CAJEWD010000008">
    <property type="protein sequence ID" value="CAD2078369.1"/>
    <property type="molecule type" value="Genomic_DNA"/>
</dbReference>
<dbReference type="Gene3D" id="1.10.3210.10">
    <property type="entry name" value="Hypothetical protein af1432"/>
    <property type="match status" value="1"/>
</dbReference>
<evidence type="ECO:0000256" key="3">
    <source>
        <dbReference type="ARBA" id="ARBA00022741"/>
    </source>
</evidence>
<dbReference type="InterPro" id="IPR051094">
    <property type="entry name" value="Diverse_Catalytic_Enzymes"/>
</dbReference>
<dbReference type="EC" id="3.6.1.41" evidence="1"/>
<sequence length="189" mass="21561">MKRKEALKVAAEKLPKKRFKHCQRVAETAEEMAEMFNADSSKAYLAGVLHDYSKYDDLAKMYQTVSSEGLDPELLEYKSEVLHGPIAAVKVKNKFGVSDIDVLKAISNHTSGAKQMGILEKIIFVADYIEPERSQPGVDDIRTIVYEEKNLDKAVYAITKRNIQHLLNKDQTIYHKTLECLNYYNMAKE</sequence>
<keyword evidence="2" id="KW-0479">Metal-binding</keyword>
<reference evidence="8 9" key="1">
    <citation type="submission" date="2020-07" db="EMBL/GenBank/DDBJ databases">
        <authorList>
            <person name="Criscuolo A."/>
        </authorList>
    </citation>
    <scope>NUCLEOTIDE SEQUENCE [LARGE SCALE GENOMIC DNA]</scope>
    <source>
        <strain evidence="8">CIP111649</strain>
    </source>
</reference>
<gene>
    <name evidence="8" type="ORF">JEODO184_01358</name>
</gene>